<dbReference type="Pfam" id="PF00180">
    <property type="entry name" value="Iso_dh"/>
    <property type="match status" value="1"/>
</dbReference>
<evidence type="ECO:0000313" key="11">
    <source>
        <dbReference type="EMBL" id="KAI0293630.1"/>
    </source>
</evidence>
<dbReference type="PANTHER" id="PTHR11822:SF21">
    <property type="entry name" value="ISOCITRATE DEHYDROGENASE [NADP], MITOCHONDRIAL"/>
    <property type="match status" value="1"/>
</dbReference>
<dbReference type="Proteomes" id="UP001203297">
    <property type="component" value="Unassembled WGS sequence"/>
</dbReference>
<dbReference type="GO" id="GO:0046872">
    <property type="term" value="F:metal ion binding"/>
    <property type="evidence" value="ECO:0007669"/>
    <property type="project" value="UniProtKB-KW"/>
</dbReference>
<keyword evidence="8" id="KW-0464">Manganese</keyword>
<keyword evidence="5" id="KW-0479">Metal-binding</keyword>
<feature type="domain" description="Isopropylmalate dehydrogenase-like" evidence="10">
    <location>
        <begin position="19"/>
        <end position="86"/>
    </location>
</feature>
<comment type="caution">
    <text evidence="11">The sequence shown here is derived from an EMBL/GenBank/DDBJ whole genome shotgun (WGS) entry which is preliminary data.</text>
</comment>
<keyword evidence="7" id="KW-0560">Oxidoreductase</keyword>
<keyword evidence="12" id="KW-1185">Reference proteome</keyword>
<organism evidence="11 12">
    <name type="scientific">Multifurca ochricompacta</name>
    <dbReference type="NCBI Taxonomy" id="376703"/>
    <lineage>
        <taxon>Eukaryota</taxon>
        <taxon>Fungi</taxon>
        <taxon>Dikarya</taxon>
        <taxon>Basidiomycota</taxon>
        <taxon>Agaricomycotina</taxon>
        <taxon>Agaricomycetes</taxon>
        <taxon>Russulales</taxon>
        <taxon>Russulaceae</taxon>
        <taxon>Multifurca</taxon>
    </lineage>
</organism>
<dbReference type="SUPFAM" id="SSF53659">
    <property type="entry name" value="Isocitrate/Isopropylmalate dehydrogenase-like"/>
    <property type="match status" value="1"/>
</dbReference>
<accession>A0AAD4LYM1</accession>
<keyword evidence="4" id="KW-0816">Tricarboxylic acid cycle</keyword>
<evidence type="ECO:0000313" key="12">
    <source>
        <dbReference type="Proteomes" id="UP001203297"/>
    </source>
</evidence>
<evidence type="ECO:0000256" key="7">
    <source>
        <dbReference type="ARBA" id="ARBA00023002"/>
    </source>
</evidence>
<protein>
    <recommendedName>
        <fullName evidence="10">Isopropylmalate dehydrogenase-like domain-containing protein</fullName>
    </recommendedName>
</protein>
<dbReference type="GO" id="GO:0006102">
    <property type="term" value="P:isocitrate metabolic process"/>
    <property type="evidence" value="ECO:0007669"/>
    <property type="project" value="InterPro"/>
</dbReference>
<dbReference type="GO" id="GO:0004450">
    <property type="term" value="F:isocitrate dehydrogenase (NADP+) activity"/>
    <property type="evidence" value="ECO:0007669"/>
    <property type="project" value="UniProtKB-EC"/>
</dbReference>
<dbReference type="AlphaFoldDB" id="A0AAD4LYM1"/>
<dbReference type="GO" id="GO:0005739">
    <property type="term" value="C:mitochondrion"/>
    <property type="evidence" value="ECO:0007669"/>
    <property type="project" value="TreeGrafter"/>
</dbReference>
<comment type="cofactor">
    <cofactor evidence="1">
        <name>Mn(2+)</name>
        <dbReference type="ChEBI" id="CHEBI:29035"/>
    </cofactor>
</comment>
<sequence>MSVHMHTGEKIVVKKPIIELDGDEMTCSVWKRIREELILPYLQLDIKYFDLGLEHQDATDDPVTIKSAEAILKYDVGIKCVTITPDEIRNILGGTVFREPIILDLFLDGSNPSSLAAMPSVTKYRAMDFLAMTTMSLVLICLLVSNNCTPLAFPFPIRITNDELGGDLAEEIKLKDPINLSSIPASHLRLWKPNDFFPGAPEEDLVNHVDCL</sequence>
<proteinExistence type="inferred from homology"/>
<evidence type="ECO:0000256" key="9">
    <source>
        <dbReference type="ARBA" id="ARBA00023554"/>
    </source>
</evidence>
<evidence type="ECO:0000256" key="4">
    <source>
        <dbReference type="ARBA" id="ARBA00022532"/>
    </source>
</evidence>
<evidence type="ECO:0000259" key="10">
    <source>
        <dbReference type="Pfam" id="PF00180"/>
    </source>
</evidence>
<dbReference type="GO" id="GO:0006739">
    <property type="term" value="P:NADP+ metabolic process"/>
    <property type="evidence" value="ECO:0007669"/>
    <property type="project" value="TreeGrafter"/>
</dbReference>
<keyword evidence="6" id="KW-0460">Magnesium</keyword>
<comment type="catalytic activity">
    <reaction evidence="9">
        <text>D-threo-isocitrate + NADP(+) = 2-oxoglutarate + CO2 + NADPH</text>
        <dbReference type="Rhea" id="RHEA:19629"/>
        <dbReference type="ChEBI" id="CHEBI:15562"/>
        <dbReference type="ChEBI" id="CHEBI:16526"/>
        <dbReference type="ChEBI" id="CHEBI:16810"/>
        <dbReference type="ChEBI" id="CHEBI:57783"/>
        <dbReference type="ChEBI" id="CHEBI:58349"/>
        <dbReference type="EC" id="1.1.1.42"/>
    </reaction>
</comment>
<dbReference type="InterPro" id="IPR024084">
    <property type="entry name" value="IsoPropMal-DH-like_dom"/>
</dbReference>
<evidence type="ECO:0000256" key="5">
    <source>
        <dbReference type="ARBA" id="ARBA00022723"/>
    </source>
</evidence>
<gene>
    <name evidence="11" type="ORF">B0F90DRAFT_1670783</name>
</gene>
<evidence type="ECO:0000256" key="2">
    <source>
        <dbReference type="ARBA" id="ARBA00001946"/>
    </source>
</evidence>
<dbReference type="InterPro" id="IPR004790">
    <property type="entry name" value="Isocitrate_DH_NADP"/>
</dbReference>
<dbReference type="Gene3D" id="3.40.718.10">
    <property type="entry name" value="Isopropylmalate Dehydrogenase"/>
    <property type="match status" value="1"/>
</dbReference>
<dbReference type="GO" id="GO:0006099">
    <property type="term" value="P:tricarboxylic acid cycle"/>
    <property type="evidence" value="ECO:0007669"/>
    <property type="project" value="UniProtKB-KW"/>
</dbReference>
<reference evidence="11" key="1">
    <citation type="journal article" date="2022" name="New Phytol.">
        <title>Evolutionary transition to the ectomycorrhizal habit in the genomes of a hyperdiverse lineage of mushroom-forming fungi.</title>
        <authorList>
            <person name="Looney B."/>
            <person name="Miyauchi S."/>
            <person name="Morin E."/>
            <person name="Drula E."/>
            <person name="Courty P.E."/>
            <person name="Kohler A."/>
            <person name="Kuo A."/>
            <person name="LaButti K."/>
            <person name="Pangilinan J."/>
            <person name="Lipzen A."/>
            <person name="Riley R."/>
            <person name="Andreopoulos W."/>
            <person name="He G."/>
            <person name="Johnson J."/>
            <person name="Nolan M."/>
            <person name="Tritt A."/>
            <person name="Barry K.W."/>
            <person name="Grigoriev I.V."/>
            <person name="Nagy L.G."/>
            <person name="Hibbett D."/>
            <person name="Henrissat B."/>
            <person name="Matheny P.B."/>
            <person name="Labbe J."/>
            <person name="Martin F.M."/>
        </authorList>
    </citation>
    <scope>NUCLEOTIDE SEQUENCE</scope>
    <source>
        <strain evidence="11">BPL690</strain>
    </source>
</reference>
<dbReference type="EMBL" id="WTXG01000093">
    <property type="protein sequence ID" value="KAI0293630.1"/>
    <property type="molecule type" value="Genomic_DNA"/>
</dbReference>
<comment type="cofactor">
    <cofactor evidence="2">
        <name>Mg(2+)</name>
        <dbReference type="ChEBI" id="CHEBI:18420"/>
    </cofactor>
</comment>
<dbReference type="PANTHER" id="PTHR11822">
    <property type="entry name" value="NADP-SPECIFIC ISOCITRATE DEHYDROGENASE"/>
    <property type="match status" value="1"/>
</dbReference>
<evidence type="ECO:0000256" key="8">
    <source>
        <dbReference type="ARBA" id="ARBA00023211"/>
    </source>
</evidence>
<evidence type="ECO:0000256" key="3">
    <source>
        <dbReference type="ARBA" id="ARBA00007769"/>
    </source>
</evidence>
<evidence type="ECO:0000256" key="6">
    <source>
        <dbReference type="ARBA" id="ARBA00022842"/>
    </source>
</evidence>
<comment type="similarity">
    <text evidence="3">Belongs to the isocitrate and isopropylmalate dehydrogenases family.</text>
</comment>
<name>A0AAD4LYM1_9AGAM</name>
<evidence type="ECO:0000256" key="1">
    <source>
        <dbReference type="ARBA" id="ARBA00001936"/>
    </source>
</evidence>